<dbReference type="AlphaFoldDB" id="A0A165WRG7"/>
<dbReference type="Proteomes" id="UP000077755">
    <property type="component" value="Chromosome 4"/>
</dbReference>
<keyword evidence="2" id="KW-1185">Reference proteome</keyword>
<dbReference type="PROSITE" id="PS51257">
    <property type="entry name" value="PROKAR_LIPOPROTEIN"/>
    <property type="match status" value="1"/>
</dbReference>
<gene>
    <name evidence="1" type="ORF">DCAR_0415781</name>
</gene>
<evidence type="ECO:0000313" key="1">
    <source>
        <dbReference type="EMBL" id="WOG96446.1"/>
    </source>
</evidence>
<name>A0A165WRG7_DAUCS</name>
<reference evidence="1" key="2">
    <citation type="submission" date="2022-03" db="EMBL/GenBank/DDBJ databases">
        <title>Draft title - Genomic analysis of global carrot germplasm unveils the trajectory of domestication and the origin of high carotenoid orange carrot.</title>
        <authorList>
            <person name="Iorizzo M."/>
            <person name="Ellison S."/>
            <person name="Senalik D."/>
            <person name="Macko-Podgorni A."/>
            <person name="Grzebelus D."/>
            <person name="Bostan H."/>
            <person name="Rolling W."/>
            <person name="Curaba J."/>
            <person name="Simon P."/>
        </authorList>
    </citation>
    <scope>NUCLEOTIDE SEQUENCE</scope>
    <source>
        <tissue evidence="1">Leaf</tissue>
    </source>
</reference>
<protein>
    <submittedName>
        <fullName evidence="1">Uncharacterized protein</fullName>
    </submittedName>
</protein>
<dbReference type="EMBL" id="CP093346">
    <property type="protein sequence ID" value="WOG96446.1"/>
    <property type="molecule type" value="Genomic_DNA"/>
</dbReference>
<evidence type="ECO:0000313" key="2">
    <source>
        <dbReference type="Proteomes" id="UP000077755"/>
    </source>
</evidence>
<reference evidence="1" key="1">
    <citation type="journal article" date="2016" name="Nat. Genet.">
        <title>A high-quality carrot genome assembly provides new insights into carotenoid accumulation and asterid genome evolution.</title>
        <authorList>
            <person name="Iorizzo M."/>
            <person name="Ellison S."/>
            <person name="Senalik D."/>
            <person name="Zeng P."/>
            <person name="Satapoomin P."/>
            <person name="Huang J."/>
            <person name="Bowman M."/>
            <person name="Iovene M."/>
            <person name="Sanseverino W."/>
            <person name="Cavagnaro P."/>
            <person name="Yildiz M."/>
            <person name="Macko-Podgorni A."/>
            <person name="Moranska E."/>
            <person name="Grzebelus E."/>
            <person name="Grzebelus D."/>
            <person name="Ashrafi H."/>
            <person name="Zheng Z."/>
            <person name="Cheng S."/>
            <person name="Spooner D."/>
            <person name="Van Deynze A."/>
            <person name="Simon P."/>
        </authorList>
    </citation>
    <scope>NUCLEOTIDE SEQUENCE</scope>
    <source>
        <tissue evidence="1">Leaf</tissue>
    </source>
</reference>
<organism evidence="1 2">
    <name type="scientific">Daucus carota subsp. sativus</name>
    <name type="common">Carrot</name>
    <dbReference type="NCBI Taxonomy" id="79200"/>
    <lineage>
        <taxon>Eukaryota</taxon>
        <taxon>Viridiplantae</taxon>
        <taxon>Streptophyta</taxon>
        <taxon>Embryophyta</taxon>
        <taxon>Tracheophyta</taxon>
        <taxon>Spermatophyta</taxon>
        <taxon>Magnoliopsida</taxon>
        <taxon>eudicotyledons</taxon>
        <taxon>Gunneridae</taxon>
        <taxon>Pentapetalae</taxon>
        <taxon>asterids</taxon>
        <taxon>campanulids</taxon>
        <taxon>Apiales</taxon>
        <taxon>Apiaceae</taxon>
        <taxon>Apioideae</taxon>
        <taxon>Scandiceae</taxon>
        <taxon>Daucinae</taxon>
        <taxon>Daucus</taxon>
        <taxon>Daucus sect. Daucus</taxon>
    </lineage>
</organism>
<dbReference type="Gramene" id="KZM97601">
    <property type="protein sequence ID" value="KZM97601"/>
    <property type="gene ID" value="DCAR_015037"/>
</dbReference>
<sequence>MASCKQRKQDFLITVIIVAFLSFALLCSCMQARSLPLDGSIRYGKQNVDDNCNKYEEKIIALWGNIKHSGPSPGVGHSYVDGSMPLKTQP</sequence>
<proteinExistence type="predicted"/>
<accession>A0A165WRG7</accession>